<dbReference type="PANTHER" id="PTHR11012:SF12">
    <property type="entry name" value="CHK KINASE-LIKE DOMAIN-CONTAINING PROTEIN-RELATED"/>
    <property type="match status" value="1"/>
</dbReference>
<dbReference type="SUPFAM" id="SSF56112">
    <property type="entry name" value="Protein kinase-like (PK-like)"/>
    <property type="match status" value="1"/>
</dbReference>
<dbReference type="SMART" id="SM00587">
    <property type="entry name" value="CHK"/>
    <property type="match status" value="1"/>
</dbReference>
<accession>A0A9N9S5U3</accession>
<dbReference type="OrthoDB" id="8250698at2759"/>
<dbReference type="InterPro" id="IPR015897">
    <property type="entry name" value="CHK_kinase-like"/>
</dbReference>
<reference evidence="2" key="1">
    <citation type="submission" date="2022-01" db="EMBL/GenBank/DDBJ databases">
        <authorList>
            <person name="King R."/>
        </authorList>
    </citation>
    <scope>NUCLEOTIDE SEQUENCE</scope>
</reference>
<keyword evidence="3" id="KW-1185">Reference proteome</keyword>
<dbReference type="PANTHER" id="PTHR11012">
    <property type="entry name" value="PROTEIN KINASE-LIKE DOMAIN-CONTAINING"/>
    <property type="match status" value="1"/>
</dbReference>
<evidence type="ECO:0000259" key="1">
    <source>
        <dbReference type="SMART" id="SM00587"/>
    </source>
</evidence>
<dbReference type="InterPro" id="IPR004119">
    <property type="entry name" value="EcKL"/>
</dbReference>
<organism evidence="2 3">
    <name type="scientific">Chironomus riparius</name>
    <dbReference type="NCBI Taxonomy" id="315576"/>
    <lineage>
        <taxon>Eukaryota</taxon>
        <taxon>Metazoa</taxon>
        <taxon>Ecdysozoa</taxon>
        <taxon>Arthropoda</taxon>
        <taxon>Hexapoda</taxon>
        <taxon>Insecta</taxon>
        <taxon>Pterygota</taxon>
        <taxon>Neoptera</taxon>
        <taxon>Endopterygota</taxon>
        <taxon>Diptera</taxon>
        <taxon>Nematocera</taxon>
        <taxon>Chironomoidea</taxon>
        <taxon>Chironomidae</taxon>
        <taxon>Chironominae</taxon>
        <taxon>Chironomus</taxon>
    </lineage>
</organism>
<dbReference type="EMBL" id="OU895880">
    <property type="protein sequence ID" value="CAG9811445.1"/>
    <property type="molecule type" value="Genomic_DNA"/>
</dbReference>
<protein>
    <recommendedName>
        <fullName evidence="1">CHK kinase-like domain-containing protein</fullName>
    </recommendedName>
</protein>
<gene>
    <name evidence="2" type="ORF">CHIRRI_LOCUS14254</name>
</gene>
<feature type="domain" description="CHK kinase-like" evidence="1">
    <location>
        <begin position="138"/>
        <end position="331"/>
    </location>
</feature>
<dbReference type="Gene3D" id="3.90.1200.10">
    <property type="match status" value="1"/>
</dbReference>
<dbReference type="InterPro" id="IPR011009">
    <property type="entry name" value="Kinase-like_dom_sf"/>
</dbReference>
<dbReference type="Proteomes" id="UP001153620">
    <property type="component" value="Chromosome 4"/>
</dbReference>
<evidence type="ECO:0000313" key="3">
    <source>
        <dbReference type="Proteomes" id="UP001153620"/>
    </source>
</evidence>
<name>A0A9N9S5U3_9DIPT</name>
<sequence length="414" mass="47854">MDILDFSKQLPPWLDQELFNKAIQTYESDPHAKVISFDIKAATQPGENFASAVYRATIKFTSKYQRDVKEMSVIIKTQPVNVDLPGMEHMKDTTLFKNEIGVYLNVLGEMQELITSAGYKDVMCPRLIYQTMTPKPVIMLEDVTLSGFDTAIKSIHEDFELSKMVIKRLAKFHAASFYLQNEQKIDATQFDACIFKVEPICNMIYGNSYDTLIGLMSKWEGFEEFVEPLKKMRQSYMEKSANSYTACTGSGAFNVLNHGDFHFKNMLYKMDKDGGKVEDFVMYDFQICVYSTPAIDICYYLYNFVSDKDRINRFNEILATYHEQFVEALKKFGYLKQPPTLLDLQVEMLKNGHLQAQCAMLLYPFMILDMSTFTPEDFAAGMNFFNQKTFENQRFKKVIKEELKAFLHKGFLGN</sequence>
<reference evidence="2" key="2">
    <citation type="submission" date="2022-10" db="EMBL/GenBank/DDBJ databases">
        <authorList>
            <consortium name="ENA_rothamsted_submissions"/>
            <consortium name="culmorum"/>
            <person name="King R."/>
        </authorList>
    </citation>
    <scope>NUCLEOTIDE SEQUENCE</scope>
</reference>
<evidence type="ECO:0000313" key="2">
    <source>
        <dbReference type="EMBL" id="CAG9811445.1"/>
    </source>
</evidence>
<dbReference type="Pfam" id="PF02958">
    <property type="entry name" value="EcKL"/>
    <property type="match status" value="1"/>
</dbReference>
<proteinExistence type="predicted"/>
<dbReference type="AlphaFoldDB" id="A0A9N9S5U3"/>